<organism evidence="2 3">
    <name type="scientific">Pseudonocardia kunmingensis</name>
    <dbReference type="NCBI Taxonomy" id="630975"/>
    <lineage>
        <taxon>Bacteria</taxon>
        <taxon>Bacillati</taxon>
        <taxon>Actinomycetota</taxon>
        <taxon>Actinomycetes</taxon>
        <taxon>Pseudonocardiales</taxon>
        <taxon>Pseudonocardiaceae</taxon>
        <taxon>Pseudonocardia</taxon>
    </lineage>
</organism>
<gene>
    <name evidence="2" type="ORF">FB558_1894</name>
</gene>
<proteinExistence type="predicted"/>
<evidence type="ECO:0000313" key="3">
    <source>
        <dbReference type="Proteomes" id="UP000315677"/>
    </source>
</evidence>
<feature type="transmembrane region" description="Helical" evidence="1">
    <location>
        <begin position="17"/>
        <end position="37"/>
    </location>
</feature>
<feature type="transmembrane region" description="Helical" evidence="1">
    <location>
        <begin position="82"/>
        <end position="100"/>
    </location>
</feature>
<reference evidence="2 3" key="1">
    <citation type="submission" date="2019-06" db="EMBL/GenBank/DDBJ databases">
        <title>Sequencing the genomes of 1000 actinobacteria strains.</title>
        <authorList>
            <person name="Klenk H.-P."/>
        </authorList>
    </citation>
    <scope>NUCLEOTIDE SEQUENCE [LARGE SCALE GENOMIC DNA]</scope>
    <source>
        <strain evidence="2 3">DSM 45301</strain>
    </source>
</reference>
<dbReference type="EMBL" id="VFPA01000001">
    <property type="protein sequence ID" value="TQM15112.1"/>
    <property type="molecule type" value="Genomic_DNA"/>
</dbReference>
<dbReference type="AlphaFoldDB" id="A0A543E0L7"/>
<name>A0A543E0L7_9PSEU</name>
<keyword evidence="1" id="KW-0472">Membrane</keyword>
<feature type="transmembrane region" description="Helical" evidence="1">
    <location>
        <begin position="57"/>
        <end position="75"/>
    </location>
</feature>
<keyword evidence="1" id="KW-1133">Transmembrane helix</keyword>
<sequence length="145" mass="14804">MSAQDGPVAGPPRQVRLAGLLVAVQGLVGLGFAVALVVRALTAEGVGLPVGDIVGEAGYFALVGAALVAVGVGLVRGRRWARTPAIVTQLLLLPVVYTLLGPSRQLLLGIVAGVVVVATFLLLISEASRTWSMGLNLPDAPPQPR</sequence>
<evidence type="ECO:0008006" key="4">
    <source>
        <dbReference type="Google" id="ProtNLM"/>
    </source>
</evidence>
<feature type="transmembrane region" description="Helical" evidence="1">
    <location>
        <begin position="106"/>
        <end position="124"/>
    </location>
</feature>
<keyword evidence="3" id="KW-1185">Reference proteome</keyword>
<keyword evidence="1" id="KW-0812">Transmembrane</keyword>
<evidence type="ECO:0000313" key="2">
    <source>
        <dbReference type="EMBL" id="TQM15112.1"/>
    </source>
</evidence>
<dbReference type="RefSeq" id="WP_246106335.1">
    <property type="nucleotide sequence ID" value="NZ_VFPA01000001.1"/>
</dbReference>
<accession>A0A543E0L7</accession>
<evidence type="ECO:0000256" key="1">
    <source>
        <dbReference type="SAM" id="Phobius"/>
    </source>
</evidence>
<comment type="caution">
    <text evidence="2">The sequence shown here is derived from an EMBL/GenBank/DDBJ whole genome shotgun (WGS) entry which is preliminary data.</text>
</comment>
<dbReference type="Proteomes" id="UP000315677">
    <property type="component" value="Unassembled WGS sequence"/>
</dbReference>
<protein>
    <recommendedName>
        <fullName evidence="4">Integral membrane protein</fullName>
    </recommendedName>
</protein>